<dbReference type="InterPro" id="IPR001878">
    <property type="entry name" value="Znf_CCHC"/>
</dbReference>
<evidence type="ECO:0000256" key="1">
    <source>
        <dbReference type="PROSITE-ProRule" id="PRU00047"/>
    </source>
</evidence>
<feature type="compositionally biased region" description="Polar residues" evidence="2">
    <location>
        <begin position="584"/>
        <end position="598"/>
    </location>
</feature>
<name>A0AAD8L308_TARER</name>
<dbReference type="PROSITE" id="PS50158">
    <property type="entry name" value="ZF_CCHC"/>
    <property type="match status" value="1"/>
</dbReference>
<sequence>MILNSQIQRLLDSLPPEWSLQVKTLKKERRFSDYKLLDVINKLKSSKLDIKIKEFFEAVIQPQTNTPNVALISSMISKSDYKPFKMIEKLKSMVANSDSPAEIEETLKENNLKGDEGKKEAEDEEMMKVKEEERKRNTRVCNCDKALAVEKVIMGLPYEVIQDMCSSACKIRLFGVYKANKMLLTNQAELTTINTKLKKNEVSFSIKINEALAEIDLLKRNLYERNVKLNLLSERLILSQFESTKLQTKLDKWTVASMNMNELASKQREARVKDGVGYDTEVQTVFPPPFTVCHSPTPKPHPKNDLFEQESNSLHAGLEGVNLKEVRDDYDSLTGMGYSQTGTDSQANDCSIPVVSNPVTVASTNFFDKFKVGEIPIFEPVKNVKEEIVQELPNHQAPITSTHPIPINQDPLEVEVLIEDWTSSDDESMTKESLGDSKIKMLSTTVKSEMIPKPESRQIRISLPATKQVSHPQKKKSSHLSIISQVCKRLEKKQVKISSNIQKSKRQKAPLPSAPHEPLKHQKPFKACFKCGKGDHVIKKCPKGHASDGKGKTNCFSGSESLRNIPDGKGKQVCFSGHQDKNHTSLNARKTNIPSQPSHVKPVSHDSKINMTKSSKPNSYSSGLELKIISKFSSIKSKMFESKQIWPIKKREEKIIDTRTGYVHRHVSYTDENGTLGRTVSNPVY</sequence>
<keyword evidence="5" id="KW-1185">Reference proteome</keyword>
<evidence type="ECO:0000256" key="2">
    <source>
        <dbReference type="SAM" id="MobiDB-lite"/>
    </source>
</evidence>
<accession>A0AAD8L308</accession>
<evidence type="ECO:0000259" key="3">
    <source>
        <dbReference type="PROSITE" id="PS50158"/>
    </source>
</evidence>
<dbReference type="SMART" id="SM00343">
    <property type="entry name" value="ZnF_C2HC"/>
    <property type="match status" value="1"/>
</dbReference>
<dbReference type="Proteomes" id="UP001229421">
    <property type="component" value="Unassembled WGS sequence"/>
</dbReference>
<keyword evidence="1" id="KW-0862">Zinc</keyword>
<feature type="region of interest" description="Disordered" evidence="2">
    <location>
        <begin position="494"/>
        <end position="520"/>
    </location>
</feature>
<feature type="domain" description="CCHC-type" evidence="3">
    <location>
        <begin position="528"/>
        <end position="543"/>
    </location>
</feature>
<proteinExistence type="predicted"/>
<feature type="compositionally biased region" description="Polar residues" evidence="2">
    <location>
        <begin position="609"/>
        <end position="620"/>
    </location>
</feature>
<feature type="region of interest" description="Disordered" evidence="2">
    <location>
        <begin position="581"/>
        <end position="620"/>
    </location>
</feature>
<keyword evidence="1" id="KW-0863">Zinc-finger</keyword>
<evidence type="ECO:0000313" key="5">
    <source>
        <dbReference type="Proteomes" id="UP001229421"/>
    </source>
</evidence>
<protein>
    <recommendedName>
        <fullName evidence="3">CCHC-type domain-containing protein</fullName>
    </recommendedName>
</protein>
<feature type="region of interest" description="Disordered" evidence="2">
    <location>
        <begin position="107"/>
        <end position="131"/>
    </location>
</feature>
<dbReference type="GO" id="GO:0003676">
    <property type="term" value="F:nucleic acid binding"/>
    <property type="evidence" value="ECO:0007669"/>
    <property type="project" value="InterPro"/>
</dbReference>
<dbReference type="EMBL" id="JAUHHV010000002">
    <property type="protein sequence ID" value="KAK1431826.1"/>
    <property type="molecule type" value="Genomic_DNA"/>
</dbReference>
<organism evidence="4 5">
    <name type="scientific">Tagetes erecta</name>
    <name type="common">African marigold</name>
    <dbReference type="NCBI Taxonomy" id="13708"/>
    <lineage>
        <taxon>Eukaryota</taxon>
        <taxon>Viridiplantae</taxon>
        <taxon>Streptophyta</taxon>
        <taxon>Embryophyta</taxon>
        <taxon>Tracheophyta</taxon>
        <taxon>Spermatophyta</taxon>
        <taxon>Magnoliopsida</taxon>
        <taxon>eudicotyledons</taxon>
        <taxon>Gunneridae</taxon>
        <taxon>Pentapetalae</taxon>
        <taxon>asterids</taxon>
        <taxon>campanulids</taxon>
        <taxon>Asterales</taxon>
        <taxon>Asteraceae</taxon>
        <taxon>Asteroideae</taxon>
        <taxon>Heliantheae alliance</taxon>
        <taxon>Tageteae</taxon>
        <taxon>Tagetes</taxon>
    </lineage>
</organism>
<gene>
    <name evidence="4" type="ORF">QVD17_08527</name>
</gene>
<keyword evidence="1" id="KW-0479">Metal-binding</keyword>
<reference evidence="4" key="1">
    <citation type="journal article" date="2023" name="bioRxiv">
        <title>Improved chromosome-level genome assembly for marigold (Tagetes erecta).</title>
        <authorList>
            <person name="Jiang F."/>
            <person name="Yuan L."/>
            <person name="Wang S."/>
            <person name="Wang H."/>
            <person name="Xu D."/>
            <person name="Wang A."/>
            <person name="Fan W."/>
        </authorList>
    </citation>
    <scope>NUCLEOTIDE SEQUENCE</scope>
    <source>
        <strain evidence="4">WSJ</strain>
        <tissue evidence="4">Leaf</tissue>
    </source>
</reference>
<evidence type="ECO:0000313" key="4">
    <source>
        <dbReference type="EMBL" id="KAK1431826.1"/>
    </source>
</evidence>
<dbReference type="GO" id="GO:0008270">
    <property type="term" value="F:zinc ion binding"/>
    <property type="evidence" value="ECO:0007669"/>
    <property type="project" value="UniProtKB-KW"/>
</dbReference>
<dbReference type="AlphaFoldDB" id="A0AAD8L308"/>
<comment type="caution">
    <text evidence="4">The sequence shown here is derived from an EMBL/GenBank/DDBJ whole genome shotgun (WGS) entry which is preliminary data.</text>
</comment>